<dbReference type="PANTHER" id="PTHR12356">
    <property type="entry name" value="NUCLEAR MOVEMENT PROTEIN NUDC"/>
    <property type="match status" value="1"/>
</dbReference>
<dbReference type="Proteomes" id="UP001153076">
    <property type="component" value="Unassembled WGS sequence"/>
</dbReference>
<reference evidence="6" key="1">
    <citation type="submission" date="2022-04" db="EMBL/GenBank/DDBJ databases">
        <title>Carnegiea gigantea Genome sequencing and assembly v2.</title>
        <authorList>
            <person name="Copetti D."/>
            <person name="Sanderson M.J."/>
            <person name="Burquez A."/>
            <person name="Wojciechowski M.F."/>
        </authorList>
    </citation>
    <scope>NUCLEOTIDE SEQUENCE</scope>
    <source>
        <strain evidence="6">SGP5-SGP5p</strain>
        <tissue evidence="6">Aerial part</tissue>
    </source>
</reference>
<dbReference type="CDD" id="cd06467">
    <property type="entry name" value="p23_NUDC_like"/>
    <property type="match status" value="1"/>
</dbReference>
<dbReference type="Pfam" id="PF04969">
    <property type="entry name" value="CS"/>
    <property type="match status" value="1"/>
</dbReference>
<feature type="domain" description="CS" evidence="5">
    <location>
        <begin position="161"/>
        <end position="250"/>
    </location>
</feature>
<comment type="function">
    <text evidence="3">Small heat shock protein required for the establishment of auxin gradients and for patterning of the apical domain of the embryo. Involved in the specification of the cotyledon primordia. Also required for normal inflorescence and floral meristem function, normal developmental patterning and thermotolerance. Acts as a molecular chaperone.</text>
</comment>
<dbReference type="PANTHER" id="PTHR12356:SF3">
    <property type="entry name" value="NUCLEAR MIGRATION PROTEIN NUDC"/>
    <property type="match status" value="1"/>
</dbReference>
<proteinExistence type="predicted"/>
<dbReference type="EMBL" id="JAKOGI010000058">
    <property type="protein sequence ID" value="KAJ8446203.1"/>
    <property type="molecule type" value="Genomic_DNA"/>
</dbReference>
<feature type="region of interest" description="Disordered" evidence="4">
    <location>
        <begin position="132"/>
        <end position="161"/>
    </location>
</feature>
<dbReference type="AlphaFoldDB" id="A0A9Q1QKM6"/>
<evidence type="ECO:0000313" key="6">
    <source>
        <dbReference type="EMBL" id="KAJ8446203.1"/>
    </source>
</evidence>
<evidence type="ECO:0000313" key="7">
    <source>
        <dbReference type="Proteomes" id="UP001153076"/>
    </source>
</evidence>
<dbReference type="InterPro" id="IPR008978">
    <property type="entry name" value="HSP20-like_chaperone"/>
</dbReference>
<name>A0A9Q1QKM6_9CARY</name>
<dbReference type="GO" id="GO:0051082">
    <property type="term" value="F:unfolded protein binding"/>
    <property type="evidence" value="ECO:0007669"/>
    <property type="project" value="TreeGrafter"/>
</dbReference>
<dbReference type="Gene3D" id="2.60.40.790">
    <property type="match status" value="1"/>
</dbReference>
<evidence type="ECO:0000256" key="4">
    <source>
        <dbReference type="SAM" id="MobiDB-lite"/>
    </source>
</evidence>
<dbReference type="InterPro" id="IPR007052">
    <property type="entry name" value="CS_dom"/>
</dbReference>
<dbReference type="GO" id="GO:0006950">
    <property type="term" value="P:response to stress"/>
    <property type="evidence" value="ECO:0007669"/>
    <property type="project" value="UniProtKB-ARBA"/>
</dbReference>
<gene>
    <name evidence="6" type="ORF">Cgig2_015974</name>
</gene>
<sequence>MAILSDYRGEEQQRQQQQQQQQPQQRQTKAPKTFNATLDPSNPLGFLQSAFEFVSIECDFFHNDSSEKEVGCLARKMIEKHREEQEKKKKIEIEKQRDELEILKKKTEQEKQERLLLWLRLRLRLRKRLLSKRKRERKRKRKRQQKRKMKRNPNPNKGNGFDLHKYSWVQNLQELTVNVPVPFGTKSSSILCDIKKNHLKVGIKGQPLFIDGELWKTIKPDDSFWSLEDKKAISILLTKQDQLEWWRCLVKGDPLIDTQKIHPENSRLSDLEPEMRSTVEKMMGLNEGACSPQSITLYESQSTHRD</sequence>
<dbReference type="InterPro" id="IPR037898">
    <property type="entry name" value="NudC_fam"/>
</dbReference>
<evidence type="ECO:0000259" key="5">
    <source>
        <dbReference type="PROSITE" id="PS51203"/>
    </source>
</evidence>
<dbReference type="PROSITE" id="PS51203">
    <property type="entry name" value="CS"/>
    <property type="match status" value="1"/>
</dbReference>
<keyword evidence="7" id="KW-1185">Reference proteome</keyword>
<feature type="compositionally biased region" description="Basic residues" evidence="4">
    <location>
        <begin position="132"/>
        <end position="151"/>
    </location>
</feature>
<protein>
    <recommendedName>
        <fullName evidence="5">CS domain-containing protein</fullName>
    </recommendedName>
</protein>
<dbReference type="FunFam" id="2.60.40.790:FF:000001">
    <property type="entry name" value="Nuclear migration protein nudC"/>
    <property type="match status" value="1"/>
</dbReference>
<dbReference type="GO" id="GO:0006457">
    <property type="term" value="P:protein folding"/>
    <property type="evidence" value="ECO:0007669"/>
    <property type="project" value="TreeGrafter"/>
</dbReference>
<evidence type="ECO:0000256" key="2">
    <source>
        <dbReference type="ARBA" id="ARBA00022490"/>
    </source>
</evidence>
<dbReference type="GO" id="GO:0005737">
    <property type="term" value="C:cytoplasm"/>
    <property type="evidence" value="ECO:0007669"/>
    <property type="project" value="TreeGrafter"/>
</dbReference>
<feature type="region of interest" description="Disordered" evidence="4">
    <location>
        <begin position="1"/>
        <end position="33"/>
    </location>
</feature>
<evidence type="ECO:0000256" key="1">
    <source>
        <dbReference type="ARBA" id="ARBA00004463"/>
    </source>
</evidence>
<accession>A0A9Q1QKM6</accession>
<evidence type="ECO:0000256" key="3">
    <source>
        <dbReference type="ARBA" id="ARBA00053226"/>
    </source>
</evidence>
<dbReference type="SUPFAM" id="SSF49764">
    <property type="entry name" value="HSP20-like chaperones"/>
    <property type="match status" value="1"/>
</dbReference>
<comment type="caution">
    <text evidence="6">The sequence shown here is derived from an EMBL/GenBank/DDBJ whole genome shotgun (WGS) entry which is preliminary data.</text>
</comment>
<feature type="compositionally biased region" description="Low complexity" evidence="4">
    <location>
        <begin position="14"/>
        <end position="27"/>
    </location>
</feature>
<organism evidence="6 7">
    <name type="scientific">Carnegiea gigantea</name>
    <dbReference type="NCBI Taxonomy" id="171969"/>
    <lineage>
        <taxon>Eukaryota</taxon>
        <taxon>Viridiplantae</taxon>
        <taxon>Streptophyta</taxon>
        <taxon>Embryophyta</taxon>
        <taxon>Tracheophyta</taxon>
        <taxon>Spermatophyta</taxon>
        <taxon>Magnoliopsida</taxon>
        <taxon>eudicotyledons</taxon>
        <taxon>Gunneridae</taxon>
        <taxon>Pentapetalae</taxon>
        <taxon>Caryophyllales</taxon>
        <taxon>Cactineae</taxon>
        <taxon>Cactaceae</taxon>
        <taxon>Cactoideae</taxon>
        <taxon>Echinocereeae</taxon>
        <taxon>Carnegiea</taxon>
    </lineage>
</organism>
<keyword evidence="2" id="KW-0963">Cytoplasm</keyword>
<dbReference type="OrthoDB" id="416217at2759"/>
<comment type="subcellular location">
    <subcellularLocation>
        <location evidence="1">Cytoplasmic granule</location>
    </subcellularLocation>
</comment>